<dbReference type="Pfam" id="PF00487">
    <property type="entry name" value="FA_desaturase"/>
    <property type="match status" value="1"/>
</dbReference>
<feature type="signal peptide" evidence="2">
    <location>
        <begin position="1"/>
        <end position="22"/>
    </location>
</feature>
<keyword evidence="1" id="KW-0472">Membrane</keyword>
<dbReference type="AlphaFoldDB" id="A0ABD3MEZ4"/>
<protein>
    <recommendedName>
        <fullName evidence="3">Fatty acid desaturase domain-containing protein</fullName>
    </recommendedName>
</protein>
<keyword evidence="1" id="KW-0812">Transmembrane</keyword>
<feature type="chain" id="PRO_5044758243" description="Fatty acid desaturase domain-containing protein" evidence="2">
    <location>
        <begin position="23"/>
        <end position="461"/>
    </location>
</feature>
<comment type="caution">
    <text evidence="4">The sequence shown here is derived from an EMBL/GenBank/DDBJ whole genome shotgun (WGS) entry which is preliminary data.</text>
</comment>
<sequence>MKNNSNIAAAALVALTVGMTSSCCITTATAFVPPSSSAAAALVRTSHQQQQRVSASSLASSTVATTADQYESTVVTLENSNNDIDINNFMTAMEASSSTMTNEDDPPLPGTIMKMLPKETWVVDTPTSLMYFTVDVLSVLTSMTFLNAVVNSDIYQSLPMYQQAMAVVPLQILTGFAMWCTWCIGHDAGHGTVSKGDANSKAINRIVGEISHSIVCLTPFVPWALSHRKHHLHHNHIDRDYSHQWFIREEKDTMHPLLRAAHSTRMLFFPFLYFFYLVTGVPDGGHVFFYGRMWEGHSLREKLDASLSVMVSCATAGLLWHSMGTANFAVVCMGPWMVMSFWLFMVTYLQHHSDDGKLYTDDTFTFQRGAFETVDRNYGTWVNRMSHHMMDGHVIHHLFFTKVPHYRLEAATVALREGMKERGQEHMYKQLDTPHYSQEIVKQFYNNWFFIGEDQVVRGEE</sequence>
<reference evidence="4 5" key="1">
    <citation type="submission" date="2024-10" db="EMBL/GenBank/DDBJ databases">
        <title>Updated reference genomes for cyclostephanoid diatoms.</title>
        <authorList>
            <person name="Roberts W.R."/>
            <person name="Alverson A.J."/>
        </authorList>
    </citation>
    <scope>NUCLEOTIDE SEQUENCE [LARGE SCALE GENOMIC DNA]</scope>
    <source>
        <strain evidence="4 5">AJA232-27</strain>
    </source>
</reference>
<dbReference type="Proteomes" id="UP001530293">
    <property type="component" value="Unassembled WGS sequence"/>
</dbReference>
<dbReference type="InterPro" id="IPR012171">
    <property type="entry name" value="Fatty_acid_desaturase"/>
</dbReference>
<keyword evidence="2" id="KW-0732">Signal</keyword>
<dbReference type="PROSITE" id="PS51257">
    <property type="entry name" value="PROKAR_LIPOPROTEIN"/>
    <property type="match status" value="1"/>
</dbReference>
<keyword evidence="1" id="KW-1133">Transmembrane helix</keyword>
<gene>
    <name evidence="4" type="ORF">ACHAWU_000500</name>
</gene>
<dbReference type="PANTHER" id="PTHR32100">
    <property type="entry name" value="OMEGA-6 FATTY ACID DESATURASE, CHLOROPLASTIC"/>
    <property type="match status" value="1"/>
</dbReference>
<evidence type="ECO:0000259" key="3">
    <source>
        <dbReference type="Pfam" id="PF00487"/>
    </source>
</evidence>
<name>A0ABD3MEZ4_9STRA</name>
<keyword evidence="5" id="KW-1185">Reference proteome</keyword>
<evidence type="ECO:0000256" key="2">
    <source>
        <dbReference type="SAM" id="SignalP"/>
    </source>
</evidence>
<evidence type="ECO:0000256" key="1">
    <source>
        <dbReference type="SAM" id="Phobius"/>
    </source>
</evidence>
<organism evidence="4 5">
    <name type="scientific">Discostella pseudostelligera</name>
    <dbReference type="NCBI Taxonomy" id="259834"/>
    <lineage>
        <taxon>Eukaryota</taxon>
        <taxon>Sar</taxon>
        <taxon>Stramenopiles</taxon>
        <taxon>Ochrophyta</taxon>
        <taxon>Bacillariophyta</taxon>
        <taxon>Coscinodiscophyceae</taxon>
        <taxon>Thalassiosirophycidae</taxon>
        <taxon>Stephanodiscales</taxon>
        <taxon>Stephanodiscaceae</taxon>
        <taxon>Discostella</taxon>
    </lineage>
</organism>
<accession>A0ABD3MEZ4</accession>
<feature type="domain" description="Fatty acid desaturase" evidence="3">
    <location>
        <begin position="166"/>
        <end position="426"/>
    </location>
</feature>
<proteinExistence type="predicted"/>
<dbReference type="InterPro" id="IPR005804">
    <property type="entry name" value="FA_desaturase_dom"/>
</dbReference>
<dbReference type="EMBL" id="JALLBG020000151">
    <property type="protein sequence ID" value="KAL3761366.1"/>
    <property type="molecule type" value="Genomic_DNA"/>
</dbReference>
<evidence type="ECO:0000313" key="5">
    <source>
        <dbReference type="Proteomes" id="UP001530293"/>
    </source>
</evidence>
<feature type="transmembrane region" description="Helical" evidence="1">
    <location>
        <begin position="328"/>
        <end position="349"/>
    </location>
</feature>
<evidence type="ECO:0000313" key="4">
    <source>
        <dbReference type="EMBL" id="KAL3761366.1"/>
    </source>
</evidence>
<feature type="transmembrane region" description="Helical" evidence="1">
    <location>
        <begin position="267"/>
        <end position="291"/>
    </location>
</feature>